<dbReference type="OMA" id="WNQGGAD"/>
<gene>
    <name evidence="8" type="ORF">KFL_003150110</name>
</gene>
<dbReference type="Gene3D" id="3.30.479.30">
    <property type="entry name" value="Band 7 domain"/>
    <property type="match status" value="1"/>
</dbReference>
<keyword evidence="5" id="KW-0175">Coiled coil</keyword>
<dbReference type="STRING" id="105231.A0A1Y1IDS0"/>
<comment type="subcellular location">
    <subcellularLocation>
        <location evidence="4">Cell membrane</location>
        <topology evidence="4">Lipid-anchor</topology>
    </subcellularLocation>
    <subcellularLocation>
        <location evidence="4">Membrane</location>
        <location evidence="4">Caveola</location>
    </subcellularLocation>
</comment>
<dbReference type="GO" id="GO:0005901">
    <property type="term" value="C:caveola"/>
    <property type="evidence" value="ECO:0007669"/>
    <property type="project" value="UniProtKB-SubCell"/>
</dbReference>
<dbReference type="EMBL" id="DF237264">
    <property type="protein sequence ID" value="GAQ86846.1"/>
    <property type="molecule type" value="Genomic_DNA"/>
</dbReference>
<evidence type="ECO:0000313" key="8">
    <source>
        <dbReference type="EMBL" id="GAQ86846.1"/>
    </source>
</evidence>
<dbReference type="InterPro" id="IPR036013">
    <property type="entry name" value="Band_7/SPFH_dom_sf"/>
</dbReference>
<feature type="region of interest" description="Disordered" evidence="6">
    <location>
        <begin position="1"/>
        <end position="26"/>
    </location>
</feature>
<evidence type="ECO:0000256" key="3">
    <source>
        <dbReference type="ARBA" id="ARBA00023136"/>
    </source>
</evidence>
<accession>A0A1Y1IDS0</accession>
<evidence type="ECO:0000256" key="6">
    <source>
        <dbReference type="SAM" id="MobiDB-lite"/>
    </source>
</evidence>
<dbReference type="Proteomes" id="UP000054558">
    <property type="component" value="Unassembled WGS sequence"/>
</dbReference>
<evidence type="ECO:0000313" key="9">
    <source>
        <dbReference type="Proteomes" id="UP000054558"/>
    </source>
</evidence>
<dbReference type="SUPFAM" id="SSF117892">
    <property type="entry name" value="Band 7/SPFH domain"/>
    <property type="match status" value="1"/>
</dbReference>
<dbReference type="OrthoDB" id="6080404at2759"/>
<organism evidence="8 9">
    <name type="scientific">Klebsormidium nitens</name>
    <name type="common">Green alga</name>
    <name type="synonym">Ulothrix nitens</name>
    <dbReference type="NCBI Taxonomy" id="105231"/>
    <lineage>
        <taxon>Eukaryota</taxon>
        <taxon>Viridiplantae</taxon>
        <taxon>Streptophyta</taxon>
        <taxon>Klebsormidiophyceae</taxon>
        <taxon>Klebsormidiales</taxon>
        <taxon>Klebsormidiaceae</taxon>
        <taxon>Klebsormidium</taxon>
    </lineage>
</organism>
<sequence length="411" mass="45496">MGTVGTQADPLYPPSPYTSSLPPSPEPEGPNFFEKVWRYRGKIALAAAVGGFACFAYYRYHVCPPSQYLVKTGLGIKDMAVARKTLQLPFQEVRTFNMAPLNYTFHLHNMSSEMVPFHCLSAQEKVAMSFTIGPKDPAEDLAAFKTYATKMGDLDPAKVEATIGGVIHGETRVFSAGLTIREMFEDREKFKRTVSDKIQQDMNAYGLKIYNANIAEMADQDEKTRYFQNLRQKALEGANTEMRIQVAEARMQGDIGERERQSRAAQEVAHIKATIVEKQNENAQRVAHSEKELAVVRAECERARLLTEIDVSMATDKRKAELETEVDRARTAQQVAYLQATQVAKTIAAAESAVKEAEGQAEATRRLADAQLYAARAAADGALAAFEAQADGLSRLLAASEQRPDLAKFQL</sequence>
<evidence type="ECO:0000256" key="2">
    <source>
        <dbReference type="ARBA" id="ARBA00022475"/>
    </source>
</evidence>
<keyword evidence="3 4" id="KW-0472">Membrane</keyword>
<feature type="coiled-coil region" evidence="5">
    <location>
        <begin position="347"/>
        <end position="403"/>
    </location>
</feature>
<dbReference type="PANTHER" id="PTHR13806:SF31">
    <property type="entry name" value="FLOTILLIN-LIKE PROTEIN 1-RELATED"/>
    <property type="match status" value="1"/>
</dbReference>
<dbReference type="InterPro" id="IPR027705">
    <property type="entry name" value="Flotillin_fam"/>
</dbReference>
<protein>
    <recommendedName>
        <fullName evidence="4">Flotillin-like</fullName>
    </recommendedName>
</protein>
<evidence type="ECO:0000259" key="7">
    <source>
        <dbReference type="Pfam" id="PF01145"/>
    </source>
</evidence>
<name>A0A1Y1IDS0_KLENI</name>
<evidence type="ECO:0000256" key="1">
    <source>
        <dbReference type="ARBA" id="ARBA00007161"/>
    </source>
</evidence>
<reference evidence="8 9" key="1">
    <citation type="journal article" date="2014" name="Nat. Commun.">
        <title>Klebsormidium flaccidum genome reveals primary factors for plant terrestrial adaptation.</title>
        <authorList>
            <person name="Hori K."/>
            <person name="Maruyama F."/>
            <person name="Fujisawa T."/>
            <person name="Togashi T."/>
            <person name="Yamamoto N."/>
            <person name="Seo M."/>
            <person name="Sato S."/>
            <person name="Yamada T."/>
            <person name="Mori H."/>
            <person name="Tajima N."/>
            <person name="Moriyama T."/>
            <person name="Ikeuchi M."/>
            <person name="Watanabe M."/>
            <person name="Wada H."/>
            <person name="Kobayashi K."/>
            <person name="Saito M."/>
            <person name="Masuda T."/>
            <person name="Sasaki-Sekimoto Y."/>
            <person name="Mashiguchi K."/>
            <person name="Awai K."/>
            <person name="Shimojima M."/>
            <person name="Masuda S."/>
            <person name="Iwai M."/>
            <person name="Nobusawa T."/>
            <person name="Narise T."/>
            <person name="Kondo S."/>
            <person name="Saito H."/>
            <person name="Sato R."/>
            <person name="Murakawa M."/>
            <person name="Ihara Y."/>
            <person name="Oshima-Yamada Y."/>
            <person name="Ohtaka K."/>
            <person name="Satoh M."/>
            <person name="Sonobe K."/>
            <person name="Ishii M."/>
            <person name="Ohtani R."/>
            <person name="Kanamori-Sato M."/>
            <person name="Honoki R."/>
            <person name="Miyazaki D."/>
            <person name="Mochizuki H."/>
            <person name="Umetsu J."/>
            <person name="Higashi K."/>
            <person name="Shibata D."/>
            <person name="Kamiya Y."/>
            <person name="Sato N."/>
            <person name="Nakamura Y."/>
            <person name="Tabata S."/>
            <person name="Ida S."/>
            <person name="Kurokawa K."/>
            <person name="Ohta H."/>
        </authorList>
    </citation>
    <scope>NUCLEOTIDE SEQUENCE [LARGE SCALE GENOMIC DNA]</scope>
    <source>
        <strain evidence="8 9">NIES-2285</strain>
    </source>
</reference>
<dbReference type="Pfam" id="PF01145">
    <property type="entry name" value="Band_7"/>
    <property type="match status" value="1"/>
</dbReference>
<dbReference type="CDD" id="cd03399">
    <property type="entry name" value="SPFH_flotillin"/>
    <property type="match status" value="1"/>
</dbReference>
<dbReference type="AlphaFoldDB" id="A0A1Y1IDS0"/>
<feature type="domain" description="Band 7" evidence="7">
    <location>
        <begin position="64"/>
        <end position="249"/>
    </location>
</feature>
<feature type="compositionally biased region" description="Pro residues" evidence="6">
    <location>
        <begin position="11"/>
        <end position="26"/>
    </location>
</feature>
<evidence type="ECO:0000256" key="4">
    <source>
        <dbReference type="RuleBase" id="RU366054"/>
    </source>
</evidence>
<dbReference type="PANTHER" id="PTHR13806">
    <property type="entry name" value="FLOTILLIN-RELATED"/>
    <property type="match status" value="1"/>
</dbReference>
<keyword evidence="9" id="KW-1185">Reference proteome</keyword>
<evidence type="ECO:0000256" key="5">
    <source>
        <dbReference type="SAM" id="Coils"/>
    </source>
</evidence>
<comment type="similarity">
    <text evidence="1 4">Belongs to the band 7/mec-2 family. Flotillin subfamily.</text>
</comment>
<dbReference type="InterPro" id="IPR001107">
    <property type="entry name" value="Band_7"/>
</dbReference>
<proteinExistence type="inferred from homology"/>
<keyword evidence="2 4" id="KW-1003">Cell membrane</keyword>
<dbReference type="GO" id="GO:0005886">
    <property type="term" value="C:plasma membrane"/>
    <property type="evidence" value="ECO:0000318"/>
    <property type="project" value="GO_Central"/>
</dbReference>